<name>A0ABS2FFW3_9CLOT</name>
<keyword evidence="1" id="KW-0812">Transmembrane</keyword>
<accession>A0ABS2FFW3</accession>
<comment type="caution">
    <text evidence="2">The sequence shown here is derived from an EMBL/GenBank/DDBJ whole genome shotgun (WGS) entry which is preliminary data.</text>
</comment>
<keyword evidence="1" id="KW-0472">Membrane</keyword>
<sequence>MDLGEILGNISFSAILILGMMYIFYLIIKIAVRQAIIALLPKIKSEFKEYIIEVMNDKK</sequence>
<dbReference type="Proteomes" id="UP000767334">
    <property type="component" value="Unassembled WGS sequence"/>
</dbReference>
<proteinExistence type="predicted"/>
<protein>
    <submittedName>
        <fullName evidence="2">Uncharacterized protein</fullName>
    </submittedName>
</protein>
<reference evidence="2 3" key="1">
    <citation type="journal article" date="2021" name="Sci. Rep.">
        <title>The distribution of antibiotic resistance genes in chicken gut microbiota commensals.</title>
        <authorList>
            <person name="Juricova H."/>
            <person name="Matiasovicova J."/>
            <person name="Kubasova T."/>
            <person name="Cejkova D."/>
            <person name="Rychlik I."/>
        </authorList>
    </citation>
    <scope>NUCLEOTIDE SEQUENCE [LARGE SCALE GENOMIC DNA]</scope>
    <source>
        <strain evidence="2 3">An435</strain>
    </source>
</reference>
<keyword evidence="3" id="KW-1185">Reference proteome</keyword>
<evidence type="ECO:0000313" key="2">
    <source>
        <dbReference type="EMBL" id="MBM6819448.1"/>
    </source>
</evidence>
<dbReference type="EMBL" id="JACJLL010000046">
    <property type="protein sequence ID" value="MBM6819448.1"/>
    <property type="molecule type" value="Genomic_DNA"/>
</dbReference>
<evidence type="ECO:0000313" key="3">
    <source>
        <dbReference type="Proteomes" id="UP000767334"/>
    </source>
</evidence>
<keyword evidence="1" id="KW-1133">Transmembrane helix</keyword>
<gene>
    <name evidence="2" type="ORF">H6A19_08880</name>
</gene>
<organism evidence="2 3">
    <name type="scientific">Clostridium saudiense</name>
    <dbReference type="NCBI Taxonomy" id="1414720"/>
    <lineage>
        <taxon>Bacteria</taxon>
        <taxon>Bacillati</taxon>
        <taxon>Bacillota</taxon>
        <taxon>Clostridia</taxon>
        <taxon>Eubacteriales</taxon>
        <taxon>Clostridiaceae</taxon>
        <taxon>Clostridium</taxon>
    </lineage>
</organism>
<dbReference type="RefSeq" id="WP_195951753.1">
    <property type="nucleotide sequence ID" value="NZ_JACJLL010000046.1"/>
</dbReference>
<feature type="transmembrane region" description="Helical" evidence="1">
    <location>
        <begin position="6"/>
        <end position="28"/>
    </location>
</feature>
<evidence type="ECO:0000256" key="1">
    <source>
        <dbReference type="SAM" id="Phobius"/>
    </source>
</evidence>